<dbReference type="Proteomes" id="UP000191024">
    <property type="component" value="Chromosome F"/>
</dbReference>
<dbReference type="GO" id="GO:0008298">
    <property type="term" value="P:intracellular mRNA localization"/>
    <property type="evidence" value="ECO:0007669"/>
    <property type="project" value="TreeGrafter"/>
</dbReference>
<keyword evidence="5" id="KW-0813">Transport</keyword>
<keyword evidence="9" id="KW-0539">Nucleus</keyword>
<evidence type="ECO:0000256" key="2">
    <source>
        <dbReference type="ARBA" id="ARBA00008132"/>
    </source>
</evidence>
<evidence type="ECO:0000256" key="5">
    <source>
        <dbReference type="ARBA" id="ARBA00022448"/>
    </source>
</evidence>
<name>A0A1G4K389_9SACH</name>
<dbReference type="GO" id="GO:0042273">
    <property type="term" value="P:ribosomal large subunit biogenesis"/>
    <property type="evidence" value="ECO:0007669"/>
    <property type="project" value="InterPro"/>
</dbReference>
<comment type="similarity">
    <text evidence="2">Belongs to the LOC1 family.</text>
</comment>
<feature type="region of interest" description="Disordered" evidence="11">
    <location>
        <begin position="1"/>
        <end position="79"/>
    </location>
</feature>
<evidence type="ECO:0000256" key="11">
    <source>
        <dbReference type="SAM" id="MobiDB-lite"/>
    </source>
</evidence>
<gene>
    <name evidence="12" type="ORF">LAMI_0F12992G</name>
</gene>
<dbReference type="PANTHER" id="PTHR28028">
    <property type="entry name" value="60S RIBOSOMAL SUBUNIT ASSEMBLY/EXPORT PROTEIN LOC1"/>
    <property type="match status" value="1"/>
</dbReference>
<dbReference type="GO" id="GO:0051028">
    <property type="term" value="P:mRNA transport"/>
    <property type="evidence" value="ECO:0007669"/>
    <property type="project" value="UniProtKB-KW"/>
</dbReference>
<dbReference type="GO" id="GO:0030687">
    <property type="term" value="C:preribosome, large subunit precursor"/>
    <property type="evidence" value="ECO:0007669"/>
    <property type="project" value="TreeGrafter"/>
</dbReference>
<comment type="subcellular location">
    <subcellularLocation>
        <location evidence="1">Nucleus</location>
        <location evidence="1">Nucleolus</location>
    </subcellularLocation>
</comment>
<feature type="coiled-coil region" evidence="10">
    <location>
        <begin position="138"/>
        <end position="166"/>
    </location>
</feature>
<feature type="compositionally biased region" description="Basic residues" evidence="11">
    <location>
        <begin position="170"/>
        <end position="182"/>
    </location>
</feature>
<evidence type="ECO:0000256" key="8">
    <source>
        <dbReference type="ARBA" id="ARBA00023054"/>
    </source>
</evidence>
<sequence length="207" mass="23315">MAPRQSKAAKRSAKQNLTKEVTPEVFNDPEARNRLANQPRLTEKSAVSKPSKSKVKKDQRLSRLYGKKAGNNKTYSEKELNLPPLNRAIIPGVKTKRGKKGKSLVEDGDELLLNRLVTSIGDSIDQVTESRLEKSRRVEEIRNLKRQEIEKKEEAKKLQLDSKKDEIKKKASVARAMRRKNKKAIEKSNSNLATSEAKGPKKSVAFA</sequence>
<proteinExistence type="inferred from homology"/>
<dbReference type="EMBL" id="LT598467">
    <property type="protein sequence ID" value="SCU98093.1"/>
    <property type="molecule type" value="Genomic_DNA"/>
</dbReference>
<reference evidence="13" key="1">
    <citation type="submission" date="2016-03" db="EMBL/GenBank/DDBJ databases">
        <authorList>
            <person name="Devillers H."/>
        </authorList>
    </citation>
    <scope>NUCLEOTIDE SEQUENCE [LARGE SCALE GENOMIC DNA]</scope>
</reference>
<dbReference type="STRING" id="1230905.A0A1G4K389"/>
<evidence type="ECO:0000313" key="12">
    <source>
        <dbReference type="EMBL" id="SCU98093.1"/>
    </source>
</evidence>
<evidence type="ECO:0000256" key="1">
    <source>
        <dbReference type="ARBA" id="ARBA00004604"/>
    </source>
</evidence>
<evidence type="ECO:0000256" key="10">
    <source>
        <dbReference type="SAM" id="Coils"/>
    </source>
</evidence>
<keyword evidence="7" id="KW-0509">mRNA transport</keyword>
<evidence type="ECO:0000256" key="4">
    <source>
        <dbReference type="ARBA" id="ARBA00020853"/>
    </source>
</evidence>
<evidence type="ECO:0000256" key="9">
    <source>
        <dbReference type="ARBA" id="ARBA00023242"/>
    </source>
</evidence>
<evidence type="ECO:0000256" key="7">
    <source>
        <dbReference type="ARBA" id="ARBA00022816"/>
    </source>
</evidence>
<dbReference type="AlphaFoldDB" id="A0A1G4K389"/>
<organism evidence="12 13">
    <name type="scientific">Lachancea mirantina</name>
    <dbReference type="NCBI Taxonomy" id="1230905"/>
    <lineage>
        <taxon>Eukaryota</taxon>
        <taxon>Fungi</taxon>
        <taxon>Dikarya</taxon>
        <taxon>Ascomycota</taxon>
        <taxon>Saccharomycotina</taxon>
        <taxon>Saccharomycetes</taxon>
        <taxon>Saccharomycetales</taxon>
        <taxon>Saccharomycetaceae</taxon>
        <taxon>Lachancea</taxon>
    </lineage>
</organism>
<dbReference type="PANTHER" id="PTHR28028:SF1">
    <property type="entry name" value="60S RIBOSOMAL SUBUNIT ASSEMBLY_EXPORT PROTEIN LOC1"/>
    <property type="match status" value="1"/>
</dbReference>
<feature type="region of interest" description="Disordered" evidence="11">
    <location>
        <begin position="169"/>
        <end position="207"/>
    </location>
</feature>
<keyword evidence="13" id="KW-1185">Reference proteome</keyword>
<keyword evidence="6" id="KW-0690">Ribosome biogenesis</keyword>
<dbReference type="OrthoDB" id="1743802at2759"/>
<dbReference type="InterPro" id="IPR037650">
    <property type="entry name" value="Loc1"/>
</dbReference>
<accession>A0A1G4K389</accession>
<protein>
    <recommendedName>
        <fullName evidence="3">60S ribosomal subunit assembly/export protein LOC1</fullName>
    </recommendedName>
    <alternativeName>
        <fullName evidence="4">60S ribosomal subunit assembly/export protein loc1</fullName>
    </alternativeName>
</protein>
<evidence type="ECO:0000256" key="6">
    <source>
        <dbReference type="ARBA" id="ARBA00022517"/>
    </source>
</evidence>
<evidence type="ECO:0000313" key="13">
    <source>
        <dbReference type="Proteomes" id="UP000191024"/>
    </source>
</evidence>
<dbReference type="GO" id="GO:0005730">
    <property type="term" value="C:nucleolus"/>
    <property type="evidence" value="ECO:0007669"/>
    <property type="project" value="UniProtKB-SubCell"/>
</dbReference>
<evidence type="ECO:0000256" key="3">
    <source>
        <dbReference type="ARBA" id="ARBA00019670"/>
    </source>
</evidence>
<dbReference type="GO" id="GO:0003729">
    <property type="term" value="F:mRNA binding"/>
    <property type="evidence" value="ECO:0007669"/>
    <property type="project" value="InterPro"/>
</dbReference>
<keyword evidence="8 10" id="KW-0175">Coiled coil</keyword>